<gene>
    <name evidence="3" type="ORF">B2A_10507</name>
</gene>
<feature type="domain" description="RNA polymerase sigma factor 54 DNA-binding" evidence="2">
    <location>
        <begin position="3"/>
        <end position="140"/>
    </location>
</feature>
<sequence>TLRNESLLRLAQAVVDYQADYFTGGDACLRPLSLREMAGQIGLHESTVSRTVQGKYITTVRGIIPFRRLFSVSLETRTGTATSAAAVRARLRAWIDAEDPLHPLTDDTLTQRLSQEGVMIARRTVAKYREALGVPAFRDRTKSRPGTEPRPSEETSPCS</sequence>
<protein>
    <submittedName>
        <fullName evidence="3">RNA polymerase factor sigma-54</fullName>
    </submittedName>
</protein>
<name>T0ZAK2_9ZZZZ</name>
<reference evidence="3" key="2">
    <citation type="journal article" date="2014" name="ISME J.">
        <title>Microbial stratification in low pH oxic and suboxic macroscopic growths along an acid mine drainage.</title>
        <authorList>
            <person name="Mendez-Garcia C."/>
            <person name="Mesa V."/>
            <person name="Sprenger R.R."/>
            <person name="Richter M."/>
            <person name="Diez M.S."/>
            <person name="Solano J."/>
            <person name="Bargiela R."/>
            <person name="Golyshina O.V."/>
            <person name="Manteca A."/>
            <person name="Ramos J.L."/>
            <person name="Gallego J.R."/>
            <person name="Llorente I."/>
            <person name="Martins Dos Santos V.A."/>
            <person name="Jensen O.N."/>
            <person name="Pelaez A.I."/>
            <person name="Sanchez J."/>
            <person name="Ferrer M."/>
        </authorList>
    </citation>
    <scope>NUCLEOTIDE SEQUENCE</scope>
</reference>
<dbReference type="PROSITE" id="PS00717">
    <property type="entry name" value="SIGMA54_1"/>
    <property type="match status" value="1"/>
</dbReference>
<dbReference type="Pfam" id="PF04552">
    <property type="entry name" value="Sigma54_DBD"/>
    <property type="match status" value="1"/>
</dbReference>
<feature type="compositionally biased region" description="Basic and acidic residues" evidence="1">
    <location>
        <begin position="137"/>
        <end position="153"/>
    </location>
</feature>
<feature type="non-terminal residue" evidence="3">
    <location>
        <position position="1"/>
    </location>
</feature>
<dbReference type="GO" id="GO:0001216">
    <property type="term" value="F:DNA-binding transcription activator activity"/>
    <property type="evidence" value="ECO:0007669"/>
    <property type="project" value="InterPro"/>
</dbReference>
<dbReference type="Gene3D" id="1.10.10.60">
    <property type="entry name" value="Homeodomain-like"/>
    <property type="match status" value="1"/>
</dbReference>
<dbReference type="PROSITE" id="PS00718">
    <property type="entry name" value="SIGMA54_2"/>
    <property type="match status" value="1"/>
</dbReference>
<organism evidence="3">
    <name type="scientific">mine drainage metagenome</name>
    <dbReference type="NCBI Taxonomy" id="410659"/>
    <lineage>
        <taxon>unclassified sequences</taxon>
        <taxon>metagenomes</taxon>
        <taxon>ecological metagenomes</taxon>
    </lineage>
</organism>
<evidence type="ECO:0000259" key="2">
    <source>
        <dbReference type="Pfam" id="PF04552"/>
    </source>
</evidence>
<dbReference type="PANTHER" id="PTHR32248">
    <property type="entry name" value="RNA POLYMERASE SIGMA-54 FACTOR"/>
    <property type="match status" value="1"/>
</dbReference>
<feature type="region of interest" description="Disordered" evidence="1">
    <location>
        <begin position="136"/>
        <end position="159"/>
    </location>
</feature>
<dbReference type="EMBL" id="AUZZ01007572">
    <property type="protein sequence ID" value="EQD42078.1"/>
    <property type="molecule type" value="Genomic_DNA"/>
</dbReference>
<dbReference type="GO" id="GO:0016987">
    <property type="term" value="F:sigma factor activity"/>
    <property type="evidence" value="ECO:0007669"/>
    <property type="project" value="InterPro"/>
</dbReference>
<accession>T0ZAK2</accession>
<dbReference type="InterPro" id="IPR007634">
    <property type="entry name" value="RNA_pol_sigma_54_DNA-bd"/>
</dbReference>
<proteinExistence type="predicted"/>
<dbReference type="InterPro" id="IPR000394">
    <property type="entry name" value="RNA_pol_sigma_54"/>
</dbReference>
<comment type="caution">
    <text evidence="3">The sequence shown here is derived from an EMBL/GenBank/DDBJ whole genome shotgun (WGS) entry which is preliminary data.</text>
</comment>
<reference evidence="3" key="1">
    <citation type="submission" date="2013-08" db="EMBL/GenBank/DDBJ databases">
        <authorList>
            <person name="Mendez C."/>
            <person name="Richter M."/>
            <person name="Ferrer M."/>
            <person name="Sanchez J."/>
        </authorList>
    </citation>
    <scope>NUCLEOTIDE SEQUENCE</scope>
</reference>
<dbReference type="AlphaFoldDB" id="T0ZAK2"/>
<evidence type="ECO:0000313" key="3">
    <source>
        <dbReference type="EMBL" id="EQD42078.1"/>
    </source>
</evidence>
<evidence type="ECO:0000256" key="1">
    <source>
        <dbReference type="SAM" id="MobiDB-lite"/>
    </source>
</evidence>
<dbReference type="PRINTS" id="PR00045">
    <property type="entry name" value="SIGMA54FCT"/>
</dbReference>
<dbReference type="PANTHER" id="PTHR32248:SF4">
    <property type="entry name" value="RNA POLYMERASE SIGMA-54 FACTOR"/>
    <property type="match status" value="1"/>
</dbReference>
<dbReference type="PROSITE" id="PS50044">
    <property type="entry name" value="SIGMA54_3"/>
    <property type="match status" value="1"/>
</dbReference>